<dbReference type="InterPro" id="IPR005467">
    <property type="entry name" value="His_kinase_dom"/>
</dbReference>
<evidence type="ECO:0000256" key="3">
    <source>
        <dbReference type="ARBA" id="ARBA00022553"/>
    </source>
</evidence>
<evidence type="ECO:0000256" key="12">
    <source>
        <dbReference type="SAM" id="Coils"/>
    </source>
</evidence>
<evidence type="ECO:0000259" key="15">
    <source>
        <dbReference type="PROSITE" id="PS50110"/>
    </source>
</evidence>
<feature type="domain" description="Response regulatory" evidence="15">
    <location>
        <begin position="680"/>
        <end position="799"/>
    </location>
</feature>
<dbReference type="Gene3D" id="3.30.565.10">
    <property type="entry name" value="Histidine kinase-like ATPase, C-terminal domain"/>
    <property type="match status" value="1"/>
</dbReference>
<evidence type="ECO:0000256" key="10">
    <source>
        <dbReference type="ARBA" id="ARBA00068150"/>
    </source>
</evidence>
<feature type="coiled-coil region" evidence="12">
    <location>
        <begin position="182"/>
        <end position="219"/>
    </location>
</feature>
<dbReference type="SMART" id="SM00448">
    <property type="entry name" value="REC"/>
    <property type="match status" value="1"/>
</dbReference>
<keyword evidence="7" id="KW-0067">ATP-binding</keyword>
<dbReference type="PROSITE" id="PS50110">
    <property type="entry name" value="RESPONSE_REGULATORY"/>
    <property type="match status" value="1"/>
</dbReference>
<proteinExistence type="predicted"/>
<accession>A0A956NH81</accession>
<dbReference type="Pfam" id="PF00072">
    <property type="entry name" value="Response_reg"/>
    <property type="match status" value="1"/>
</dbReference>
<keyword evidence="8" id="KW-0902">Two-component regulatory system</keyword>
<feature type="domain" description="PAC" evidence="16">
    <location>
        <begin position="142"/>
        <end position="194"/>
    </location>
</feature>
<dbReference type="EMBL" id="JAGQHS010000270">
    <property type="protein sequence ID" value="MCA9759133.1"/>
    <property type="molecule type" value="Genomic_DNA"/>
</dbReference>
<feature type="compositionally biased region" description="Pro residues" evidence="13">
    <location>
        <begin position="1"/>
        <end position="10"/>
    </location>
</feature>
<dbReference type="CDD" id="cd17546">
    <property type="entry name" value="REC_hyHK_CKI1_RcsC-like"/>
    <property type="match status" value="1"/>
</dbReference>
<dbReference type="Pfam" id="PF02518">
    <property type="entry name" value="HATPase_c"/>
    <property type="match status" value="1"/>
</dbReference>
<dbReference type="NCBIfam" id="TIGR00229">
    <property type="entry name" value="sensory_box"/>
    <property type="match status" value="1"/>
</dbReference>
<feature type="coiled-coil region" evidence="12">
    <location>
        <begin position="33"/>
        <end position="60"/>
    </location>
</feature>
<dbReference type="Pfam" id="PF08448">
    <property type="entry name" value="PAS_4"/>
    <property type="match status" value="1"/>
</dbReference>
<dbReference type="FunFam" id="1.10.287.130:FF:000002">
    <property type="entry name" value="Two-component osmosensing histidine kinase"/>
    <property type="match status" value="1"/>
</dbReference>
<evidence type="ECO:0000256" key="7">
    <source>
        <dbReference type="ARBA" id="ARBA00022840"/>
    </source>
</evidence>
<keyword evidence="5" id="KW-0547">Nucleotide-binding</keyword>
<comment type="catalytic activity">
    <reaction evidence="1">
        <text>ATP + protein L-histidine = ADP + protein N-phospho-L-histidine.</text>
        <dbReference type="EC" id="2.7.13.3"/>
    </reaction>
</comment>
<dbReference type="InterPro" id="IPR036097">
    <property type="entry name" value="HisK_dim/P_sf"/>
</dbReference>
<feature type="region of interest" description="Disordered" evidence="13">
    <location>
        <begin position="1"/>
        <end position="32"/>
    </location>
</feature>
<dbReference type="PROSITE" id="PS50113">
    <property type="entry name" value="PAC"/>
    <property type="match status" value="1"/>
</dbReference>
<dbReference type="PROSITE" id="PS50109">
    <property type="entry name" value="HIS_KIN"/>
    <property type="match status" value="1"/>
</dbReference>
<dbReference type="InterPro" id="IPR011006">
    <property type="entry name" value="CheY-like_superfamily"/>
</dbReference>
<dbReference type="Gene3D" id="3.30.450.20">
    <property type="entry name" value="PAS domain"/>
    <property type="match status" value="1"/>
</dbReference>
<evidence type="ECO:0000256" key="8">
    <source>
        <dbReference type="ARBA" id="ARBA00023012"/>
    </source>
</evidence>
<keyword evidence="3 11" id="KW-0597">Phosphoprotein</keyword>
<dbReference type="SUPFAM" id="SSF47384">
    <property type="entry name" value="Homodimeric domain of signal transducing histidine kinase"/>
    <property type="match status" value="1"/>
</dbReference>
<feature type="region of interest" description="Disordered" evidence="13">
    <location>
        <begin position="455"/>
        <end position="491"/>
    </location>
</feature>
<sequence length="807" mass="88474">MSDHPVPPDAGPAGSRKSLCEQSSNASERTPREIELAATNARLEERIRQLEAAQQDLPAKQALLSEALLTGRMGTWYFDIQEGCFHFSEEFYRVFRTTTEAEGGPRMAADQYVERFIPEDHRERVGAEIGKTLASPEQEHRHVVDHPVVFADGTEGHIQVAIRTLRNEQGEIIRVVGVNQDVTEHVRQIEELARQKRELRELNAQLQRSSALARDLARRAEAANEAKSSFLANMSHEIRTPMNGVLGMAELMLDLDLNPDQEDGIRTILRSAQSLLRVLNDILDFSKIEAGRIELEEVGFDVERDVYEIVQLFLGRPNQSGAELLVRIAPNLEVRRVGDPGRLRQIISNLVGNALKFTLSGHVLVDVDGDDEHLTIAVKDTGIGIPEGKQAALFDPFTQAEQSTSRRFGGTGLGLTISKRLAKAMGGDLTLESREGEGSTFTLDLPFHLDSAAHEDGTDLSTAERSDSDPLAQAPTRRTPGPDPSSKPHLLENRRLLVLDPAVESGSILREQLASYGAVVSIARTVEESIESIRRDPVDAVLVSDRPGSTLCVDFPAAAIEEPLLRTVPRILVSTLPTPGSVAHAARHAYRAHLLRANPAKSIARLVRHAIDDETEGVLTLHRLERANGRSQTDERTNNGEELPSTAVSLVPNGTEPDNGARSQPAIRDAAPAGVLSSLQVLVAEDHPVNQKIAKAMLERLGCEVELVASGQEAVDALAARRFDVVLMDCQMPVMSGLDATRVIRADEAASGRRRIPIIALTANASVTYREECLAAGMDDHLAKPTRRDDLKRALERWVDRSDRRAA</sequence>
<feature type="compositionally biased region" description="Basic and acidic residues" evidence="13">
    <location>
        <begin position="625"/>
        <end position="639"/>
    </location>
</feature>
<dbReference type="SMART" id="SM00388">
    <property type="entry name" value="HisKA"/>
    <property type="match status" value="1"/>
</dbReference>
<dbReference type="Pfam" id="PF00512">
    <property type="entry name" value="HisKA"/>
    <property type="match status" value="1"/>
</dbReference>
<dbReference type="InterPro" id="IPR000700">
    <property type="entry name" value="PAS-assoc_C"/>
</dbReference>
<evidence type="ECO:0000313" key="17">
    <source>
        <dbReference type="EMBL" id="MCA9759133.1"/>
    </source>
</evidence>
<feature type="modified residue" description="4-aspartylphosphate" evidence="11">
    <location>
        <position position="729"/>
    </location>
</feature>
<reference evidence="17" key="2">
    <citation type="journal article" date="2021" name="Microbiome">
        <title>Successional dynamics and alternative stable states in a saline activated sludge microbial community over 9 years.</title>
        <authorList>
            <person name="Wang Y."/>
            <person name="Ye J."/>
            <person name="Ju F."/>
            <person name="Liu L."/>
            <person name="Boyd J.A."/>
            <person name="Deng Y."/>
            <person name="Parks D.H."/>
            <person name="Jiang X."/>
            <person name="Yin X."/>
            <person name="Woodcroft B.J."/>
            <person name="Tyson G.W."/>
            <person name="Hugenholtz P."/>
            <person name="Polz M.F."/>
            <person name="Zhang T."/>
        </authorList>
    </citation>
    <scope>NUCLEOTIDE SEQUENCE</scope>
    <source>
        <strain evidence="17">HKST-UBA02</strain>
    </source>
</reference>
<feature type="compositionally biased region" description="Basic and acidic residues" evidence="13">
    <location>
        <begin position="455"/>
        <end position="468"/>
    </location>
</feature>
<evidence type="ECO:0000256" key="6">
    <source>
        <dbReference type="ARBA" id="ARBA00022777"/>
    </source>
</evidence>
<dbReference type="CDD" id="cd00082">
    <property type="entry name" value="HisKA"/>
    <property type="match status" value="1"/>
</dbReference>
<dbReference type="SUPFAM" id="SSF55785">
    <property type="entry name" value="PYP-like sensor domain (PAS domain)"/>
    <property type="match status" value="1"/>
</dbReference>
<dbReference type="InterPro" id="IPR004358">
    <property type="entry name" value="Sig_transdc_His_kin-like_C"/>
</dbReference>
<dbReference type="PRINTS" id="PR00344">
    <property type="entry name" value="BCTRLSENSOR"/>
</dbReference>
<dbReference type="InterPro" id="IPR001789">
    <property type="entry name" value="Sig_transdc_resp-reg_receiver"/>
</dbReference>
<comment type="caution">
    <text evidence="17">The sequence shown here is derived from an EMBL/GenBank/DDBJ whole genome shotgun (WGS) entry which is preliminary data.</text>
</comment>
<dbReference type="FunFam" id="3.30.565.10:FF:000010">
    <property type="entry name" value="Sensor histidine kinase RcsC"/>
    <property type="match status" value="1"/>
</dbReference>
<dbReference type="InterPro" id="IPR003594">
    <property type="entry name" value="HATPase_dom"/>
</dbReference>
<dbReference type="PANTHER" id="PTHR45339">
    <property type="entry name" value="HYBRID SIGNAL TRANSDUCTION HISTIDINE KINASE J"/>
    <property type="match status" value="1"/>
</dbReference>
<feature type="region of interest" description="Disordered" evidence="13">
    <location>
        <begin position="625"/>
        <end position="665"/>
    </location>
</feature>
<evidence type="ECO:0000256" key="4">
    <source>
        <dbReference type="ARBA" id="ARBA00022679"/>
    </source>
</evidence>
<evidence type="ECO:0000256" key="13">
    <source>
        <dbReference type="SAM" id="MobiDB-lite"/>
    </source>
</evidence>
<evidence type="ECO:0000256" key="1">
    <source>
        <dbReference type="ARBA" id="ARBA00000085"/>
    </source>
</evidence>
<evidence type="ECO:0000259" key="14">
    <source>
        <dbReference type="PROSITE" id="PS50109"/>
    </source>
</evidence>
<dbReference type="AlphaFoldDB" id="A0A956NH81"/>
<keyword evidence="12" id="KW-0175">Coiled coil</keyword>
<dbReference type="InterPro" id="IPR000014">
    <property type="entry name" value="PAS"/>
</dbReference>
<dbReference type="Proteomes" id="UP000739538">
    <property type="component" value="Unassembled WGS sequence"/>
</dbReference>
<dbReference type="Gene3D" id="2.10.70.100">
    <property type="match status" value="1"/>
</dbReference>
<evidence type="ECO:0000313" key="18">
    <source>
        <dbReference type="Proteomes" id="UP000739538"/>
    </source>
</evidence>
<gene>
    <name evidence="17" type="ORF">KDA27_25290</name>
</gene>
<evidence type="ECO:0000256" key="5">
    <source>
        <dbReference type="ARBA" id="ARBA00022741"/>
    </source>
</evidence>
<dbReference type="Gene3D" id="3.40.50.2300">
    <property type="match status" value="1"/>
</dbReference>
<dbReference type="InterPro" id="IPR036890">
    <property type="entry name" value="HATPase_C_sf"/>
</dbReference>
<dbReference type="InterPro" id="IPR003661">
    <property type="entry name" value="HisK_dim/P_dom"/>
</dbReference>
<dbReference type="GO" id="GO:0000155">
    <property type="term" value="F:phosphorelay sensor kinase activity"/>
    <property type="evidence" value="ECO:0007669"/>
    <property type="project" value="InterPro"/>
</dbReference>
<reference evidence="17" key="1">
    <citation type="submission" date="2020-04" db="EMBL/GenBank/DDBJ databases">
        <authorList>
            <person name="Zhang T."/>
        </authorList>
    </citation>
    <scope>NUCLEOTIDE SEQUENCE</scope>
    <source>
        <strain evidence="17">HKST-UBA02</strain>
    </source>
</reference>
<dbReference type="PANTHER" id="PTHR45339:SF1">
    <property type="entry name" value="HYBRID SIGNAL TRANSDUCTION HISTIDINE KINASE J"/>
    <property type="match status" value="1"/>
</dbReference>
<dbReference type="InterPro" id="IPR035965">
    <property type="entry name" value="PAS-like_dom_sf"/>
</dbReference>
<protein>
    <recommendedName>
        <fullName evidence="10">Sensory/regulatory protein RpfC</fullName>
        <ecNumber evidence="2">2.7.13.3</ecNumber>
    </recommendedName>
</protein>
<evidence type="ECO:0000256" key="11">
    <source>
        <dbReference type="PROSITE-ProRule" id="PRU00169"/>
    </source>
</evidence>
<dbReference type="SUPFAM" id="SSF55874">
    <property type="entry name" value="ATPase domain of HSP90 chaperone/DNA topoisomerase II/histidine kinase"/>
    <property type="match status" value="1"/>
</dbReference>
<evidence type="ECO:0000256" key="9">
    <source>
        <dbReference type="ARBA" id="ARBA00064003"/>
    </source>
</evidence>
<dbReference type="CDD" id="cd16922">
    <property type="entry name" value="HATPase_EvgS-ArcB-TorS-like"/>
    <property type="match status" value="1"/>
</dbReference>
<dbReference type="InterPro" id="IPR013656">
    <property type="entry name" value="PAS_4"/>
</dbReference>
<organism evidence="17 18">
    <name type="scientific">Eiseniibacteriota bacterium</name>
    <dbReference type="NCBI Taxonomy" id="2212470"/>
    <lineage>
        <taxon>Bacteria</taxon>
        <taxon>Candidatus Eiseniibacteriota</taxon>
    </lineage>
</organism>
<dbReference type="SUPFAM" id="SSF52172">
    <property type="entry name" value="CheY-like"/>
    <property type="match status" value="2"/>
</dbReference>
<evidence type="ECO:0000259" key="16">
    <source>
        <dbReference type="PROSITE" id="PS50113"/>
    </source>
</evidence>
<dbReference type="SMART" id="SM00387">
    <property type="entry name" value="HATPase_c"/>
    <property type="match status" value="1"/>
</dbReference>
<evidence type="ECO:0000256" key="2">
    <source>
        <dbReference type="ARBA" id="ARBA00012438"/>
    </source>
</evidence>
<keyword evidence="4" id="KW-0808">Transferase</keyword>
<dbReference type="GO" id="GO:0005524">
    <property type="term" value="F:ATP binding"/>
    <property type="evidence" value="ECO:0007669"/>
    <property type="project" value="UniProtKB-KW"/>
</dbReference>
<name>A0A956NH81_UNCEI</name>
<keyword evidence="6" id="KW-0418">Kinase</keyword>
<dbReference type="Gene3D" id="1.10.287.130">
    <property type="match status" value="1"/>
</dbReference>
<feature type="domain" description="Histidine kinase" evidence="14">
    <location>
        <begin position="233"/>
        <end position="449"/>
    </location>
</feature>
<comment type="subunit">
    <text evidence="9">At low DSF concentrations, interacts with RpfF.</text>
</comment>
<dbReference type="EC" id="2.7.13.3" evidence="2"/>